<evidence type="ECO:0000313" key="2">
    <source>
        <dbReference type="Proteomes" id="UP000054383"/>
    </source>
</evidence>
<proteinExistence type="predicted"/>
<organism evidence="1 2">
    <name type="scientific">Talaromyces islandicus</name>
    <name type="common">Penicillium islandicum</name>
    <dbReference type="NCBI Taxonomy" id="28573"/>
    <lineage>
        <taxon>Eukaryota</taxon>
        <taxon>Fungi</taxon>
        <taxon>Dikarya</taxon>
        <taxon>Ascomycota</taxon>
        <taxon>Pezizomycotina</taxon>
        <taxon>Eurotiomycetes</taxon>
        <taxon>Eurotiomycetidae</taxon>
        <taxon>Eurotiales</taxon>
        <taxon>Trichocomaceae</taxon>
        <taxon>Talaromyces</taxon>
        <taxon>Talaromyces sect. Islandici</taxon>
    </lineage>
</organism>
<dbReference type="OMA" id="WEMARCT"/>
<dbReference type="STRING" id="28573.A0A0U1M5A7"/>
<dbReference type="PANTHER" id="PTHR28037:SF1">
    <property type="entry name" value="ALCOHOL O-ACETYLTRANSFERASE 1-RELATED"/>
    <property type="match status" value="1"/>
</dbReference>
<gene>
    <name evidence="1" type="ORF">PISL3812_07843</name>
</gene>
<dbReference type="EMBL" id="CVMT01000008">
    <property type="protein sequence ID" value="CRG90798.1"/>
    <property type="molecule type" value="Genomic_DNA"/>
</dbReference>
<dbReference type="PANTHER" id="PTHR28037">
    <property type="entry name" value="ALCOHOL O-ACETYLTRANSFERASE 1-RELATED"/>
    <property type="match status" value="1"/>
</dbReference>
<dbReference type="InterPro" id="IPR010828">
    <property type="entry name" value="Atf2/Sli1-like"/>
</dbReference>
<dbReference type="AlphaFoldDB" id="A0A0U1M5A7"/>
<dbReference type="OrthoDB" id="2150604at2759"/>
<dbReference type="InterPro" id="IPR052058">
    <property type="entry name" value="Alcohol_O-acetyltransferase"/>
</dbReference>
<dbReference type="Pfam" id="PF07247">
    <property type="entry name" value="AATase"/>
    <property type="match status" value="1"/>
</dbReference>
<accession>A0A0U1M5A7</accession>
<name>A0A0U1M5A7_TALIS</name>
<dbReference type="SUPFAM" id="SSF52777">
    <property type="entry name" value="CoA-dependent acyltransferases"/>
    <property type="match status" value="1"/>
</dbReference>
<dbReference type="InterPro" id="IPR023213">
    <property type="entry name" value="CAT-like_dom_sf"/>
</dbReference>
<evidence type="ECO:0000313" key="1">
    <source>
        <dbReference type="EMBL" id="CRG90798.1"/>
    </source>
</evidence>
<reference evidence="1 2" key="1">
    <citation type="submission" date="2015-04" db="EMBL/GenBank/DDBJ databases">
        <authorList>
            <person name="Syromyatnikov M.Y."/>
            <person name="Popov V.N."/>
        </authorList>
    </citation>
    <scope>NUCLEOTIDE SEQUENCE [LARGE SCALE GENOMIC DNA]</scope>
    <source>
        <strain evidence="1">WF-38-12</strain>
    </source>
</reference>
<keyword evidence="2" id="KW-1185">Reference proteome</keyword>
<protein>
    <recommendedName>
        <fullName evidence="3">Alcohol acetyltransferase FCK4</fullName>
    </recommendedName>
</protein>
<evidence type="ECO:0008006" key="3">
    <source>
        <dbReference type="Google" id="ProtNLM"/>
    </source>
</evidence>
<dbReference type="Gene3D" id="3.30.559.10">
    <property type="entry name" value="Chloramphenicol acetyltransferase-like domain"/>
    <property type="match status" value="1"/>
</dbReference>
<sequence>MANPTVEGLQKIRDLGRLEKHSAAQHSLGFHTNIAINASYSHSKPLKSLKTVIFQAVKEVIQQHAILGVIPVNEDKPDPYFGRLSQFDLRDVVRFVTREQTRDTTSGSDPELDAVLEHEHNINFKQRYGELPFWRLVILQDLPLDQISPCQFVACFFVHHAIGDGLSGMAFHRSFLAALVELEKRETSLDTVQDDGSCVIVPPEKVLIPNLEVLHPLPISISFLLSTLWNELVPRWSSRVWTGLNITTDAAYRKTRFRSFFVPAALTTGLTALARANETTLTGAIEAILSFTVFANLPAEFNVLKVAGPISLRPILPDVDIDSIGTWTNSYVQEHYRPEISSLDGSTVYLWNEARNVRSTIKAELAKKGTNIRTGLLKFTGDTHKFFEKSIGGARGASIELSNLGVFQPPEMADAPEWKVDRVLFSQAGNVIGSPLQVMLATGGDGCLNVGFSWLEGIVESRWSEKVMSDFKENIEHMAQS</sequence>
<dbReference type="GO" id="GO:0008080">
    <property type="term" value="F:N-acetyltransferase activity"/>
    <property type="evidence" value="ECO:0007669"/>
    <property type="project" value="TreeGrafter"/>
</dbReference>
<dbReference type="Proteomes" id="UP000054383">
    <property type="component" value="Unassembled WGS sequence"/>
</dbReference>